<organism evidence="6 7">
    <name type="scientific">Candidatus Lumbricidiphila eiseniae</name>
    <dbReference type="NCBI Taxonomy" id="1969409"/>
    <lineage>
        <taxon>Bacteria</taxon>
        <taxon>Bacillati</taxon>
        <taxon>Actinomycetota</taxon>
        <taxon>Actinomycetes</taxon>
        <taxon>Micrococcales</taxon>
        <taxon>Microbacteriaceae</taxon>
        <taxon>Candidatus Lumbricidiphila</taxon>
    </lineage>
</organism>
<dbReference type="Gene3D" id="3.40.1650.10">
    <property type="entry name" value="RbsD-like domain"/>
    <property type="match status" value="1"/>
</dbReference>
<evidence type="ECO:0000256" key="3">
    <source>
        <dbReference type="ARBA" id="ARBA00022490"/>
    </source>
</evidence>
<dbReference type="InterPro" id="IPR007721">
    <property type="entry name" value="RbsD_FucU"/>
</dbReference>
<evidence type="ECO:0000256" key="1">
    <source>
        <dbReference type="ARBA" id="ARBA00000223"/>
    </source>
</evidence>
<keyword evidence="3" id="KW-0963">Cytoplasm</keyword>
<dbReference type="PANTHER" id="PTHR37831">
    <property type="entry name" value="D-RIBOSE PYRANASE"/>
    <property type="match status" value="1"/>
</dbReference>
<comment type="caution">
    <text evidence="6">The sequence shown here is derived from an EMBL/GenBank/DDBJ whole genome shotgun (WGS) entry which is preliminary data.</text>
</comment>
<dbReference type="Proteomes" id="UP000219994">
    <property type="component" value="Unassembled WGS sequence"/>
</dbReference>
<evidence type="ECO:0000256" key="2">
    <source>
        <dbReference type="ARBA" id="ARBA00012862"/>
    </source>
</evidence>
<dbReference type="GO" id="GO:0048029">
    <property type="term" value="F:monosaccharide binding"/>
    <property type="evidence" value="ECO:0007669"/>
    <property type="project" value="InterPro"/>
</dbReference>
<sequence length="130" mass="13835">MLKTTPILNSAMIEVLARVGHGQVIVVSDAGLPRPAEVPVIDLAVVPGLPGFVPVVRAILAATALESYVATVESHQSEPFIQLEPDLQSLRPEHISHAEFKQRLPTAAVIIRTGECTPFVNIALVAGVVF</sequence>
<dbReference type="Pfam" id="PF05025">
    <property type="entry name" value="RbsD_FucU"/>
    <property type="match status" value="1"/>
</dbReference>
<dbReference type="AlphaFoldDB" id="A0A2A6FPQ1"/>
<dbReference type="GO" id="GO:0005829">
    <property type="term" value="C:cytosol"/>
    <property type="evidence" value="ECO:0007669"/>
    <property type="project" value="TreeGrafter"/>
</dbReference>
<reference evidence="7" key="1">
    <citation type="submission" date="2017-03" db="EMBL/GenBank/DDBJ databases">
        <authorList>
            <person name="Lund M.B."/>
        </authorList>
    </citation>
    <scope>NUCLEOTIDE SEQUENCE [LARGE SCALE GENOMIC DNA]</scope>
</reference>
<dbReference type="InterPro" id="IPR023750">
    <property type="entry name" value="RbsD-like_sf"/>
</dbReference>
<evidence type="ECO:0000256" key="5">
    <source>
        <dbReference type="ARBA" id="ARBA00023277"/>
    </source>
</evidence>
<evidence type="ECO:0000313" key="6">
    <source>
        <dbReference type="EMBL" id="PDQ34719.1"/>
    </source>
</evidence>
<gene>
    <name evidence="6" type="ORF">B5766_09655</name>
</gene>
<dbReference type="SUPFAM" id="SSF102546">
    <property type="entry name" value="RbsD-like"/>
    <property type="match status" value="1"/>
</dbReference>
<dbReference type="PANTHER" id="PTHR37831:SF1">
    <property type="entry name" value="D-RIBOSE PYRANASE"/>
    <property type="match status" value="1"/>
</dbReference>
<dbReference type="NCBIfam" id="NF008761">
    <property type="entry name" value="PRK11797.1"/>
    <property type="match status" value="1"/>
</dbReference>
<keyword evidence="5" id="KW-0119">Carbohydrate metabolism</keyword>
<dbReference type="InterPro" id="IPR023064">
    <property type="entry name" value="D-ribose_pyranase"/>
</dbReference>
<protein>
    <recommendedName>
        <fullName evidence="2">D-ribose pyranase</fullName>
        <ecNumber evidence="2">5.4.99.62</ecNumber>
    </recommendedName>
</protein>
<keyword evidence="4" id="KW-0413">Isomerase</keyword>
<comment type="catalytic activity">
    <reaction evidence="1">
        <text>beta-D-ribopyranose = beta-D-ribofuranose</text>
        <dbReference type="Rhea" id="RHEA:25432"/>
        <dbReference type="ChEBI" id="CHEBI:27476"/>
        <dbReference type="ChEBI" id="CHEBI:47002"/>
        <dbReference type="EC" id="5.4.99.62"/>
    </reaction>
</comment>
<dbReference type="GO" id="GO:0019303">
    <property type="term" value="P:D-ribose catabolic process"/>
    <property type="evidence" value="ECO:0007669"/>
    <property type="project" value="TreeGrafter"/>
</dbReference>
<name>A0A2A6FPQ1_9MICO</name>
<evidence type="ECO:0000313" key="7">
    <source>
        <dbReference type="Proteomes" id="UP000219994"/>
    </source>
</evidence>
<dbReference type="EC" id="5.4.99.62" evidence="2"/>
<dbReference type="GO" id="GO:0016872">
    <property type="term" value="F:intramolecular lyase activity"/>
    <property type="evidence" value="ECO:0007669"/>
    <property type="project" value="InterPro"/>
</dbReference>
<dbReference type="GO" id="GO:0062193">
    <property type="term" value="F:D-ribose pyranase activity"/>
    <property type="evidence" value="ECO:0007669"/>
    <property type="project" value="UniProtKB-EC"/>
</dbReference>
<accession>A0A2A6FPQ1</accession>
<dbReference type="EMBL" id="NAEP01000046">
    <property type="protein sequence ID" value="PDQ34719.1"/>
    <property type="molecule type" value="Genomic_DNA"/>
</dbReference>
<evidence type="ECO:0000256" key="4">
    <source>
        <dbReference type="ARBA" id="ARBA00023235"/>
    </source>
</evidence>
<proteinExistence type="predicted"/>